<evidence type="ECO:0000313" key="3">
    <source>
        <dbReference type="EMBL" id="GGG86260.1"/>
    </source>
</evidence>
<dbReference type="Gene3D" id="3.40.50.150">
    <property type="entry name" value="Vaccinia Virus protein VP39"/>
    <property type="match status" value="1"/>
</dbReference>
<name>A0A917HP60_9BACL</name>
<dbReference type="EMBL" id="BMHY01000016">
    <property type="protein sequence ID" value="GGG86260.1"/>
    <property type="molecule type" value="Genomic_DNA"/>
</dbReference>
<sequence length="294" mass="32838">MEAYSTGSALYTGNALSMQRIEDFIAFIRQANELLQTESDLSPDNSLVKSIISHLSLQLRSSYLPEEVQAVLSHAYIQLNQRSLQNKLSEAEFLTEISDCRHFCKSEVPGLDRVTRLPNWNIYMALVSQELSILRQIIQQNPHIGKSPVVFVGSGPMPLSPIILHLLGNVEVICLEIDAVAYDASCTLLEHLGLANKVKVVMENGSEFDYSSYSRIFVASLVRNKRAVLRQISSTSSAPLVAVRTAEGMRQIMYEAVDESQLNEMGWQIAGRTYPVENLVINSTLFLERVTNTN</sequence>
<dbReference type="SUPFAM" id="SSF53335">
    <property type="entry name" value="S-adenosyl-L-methionine-dependent methyltransferases"/>
    <property type="match status" value="1"/>
</dbReference>
<keyword evidence="4" id="KW-1185">Reference proteome</keyword>
<dbReference type="GO" id="GO:0030418">
    <property type="term" value="P:nicotianamine biosynthetic process"/>
    <property type="evidence" value="ECO:0007669"/>
    <property type="project" value="InterPro"/>
</dbReference>
<dbReference type="PANTHER" id="PTHR32266">
    <property type="entry name" value="NICOTIANAMINE SYNTHASE 3"/>
    <property type="match status" value="1"/>
</dbReference>
<evidence type="ECO:0000313" key="4">
    <source>
        <dbReference type="Proteomes" id="UP000600247"/>
    </source>
</evidence>
<proteinExistence type="predicted"/>
<gene>
    <name evidence="3" type="ORF">GCM10010918_50530</name>
</gene>
<comment type="caution">
    <text evidence="3">The sequence shown here is derived from an EMBL/GenBank/DDBJ whole genome shotgun (WGS) entry which is preliminary data.</text>
</comment>
<protein>
    <recommendedName>
        <fullName evidence="5">Nicotianamine synthase</fullName>
    </recommendedName>
</protein>
<dbReference type="GO" id="GO:0030410">
    <property type="term" value="F:nicotianamine synthase activity"/>
    <property type="evidence" value="ECO:0007669"/>
    <property type="project" value="InterPro"/>
</dbReference>
<dbReference type="Pfam" id="PF03059">
    <property type="entry name" value="NAS"/>
    <property type="match status" value="1"/>
</dbReference>
<evidence type="ECO:0000256" key="2">
    <source>
        <dbReference type="ARBA" id="ARBA00022691"/>
    </source>
</evidence>
<evidence type="ECO:0008006" key="5">
    <source>
        <dbReference type="Google" id="ProtNLM"/>
    </source>
</evidence>
<dbReference type="Proteomes" id="UP000600247">
    <property type="component" value="Unassembled WGS sequence"/>
</dbReference>
<dbReference type="AlphaFoldDB" id="A0A917HP60"/>
<dbReference type="RefSeq" id="WP_188892471.1">
    <property type="nucleotide sequence ID" value="NZ_BMHY01000016.1"/>
</dbReference>
<dbReference type="PROSITE" id="PS51142">
    <property type="entry name" value="NAS"/>
    <property type="match status" value="1"/>
</dbReference>
<dbReference type="InterPro" id="IPR004298">
    <property type="entry name" value="Nicotian_synth"/>
</dbReference>
<organism evidence="3 4">
    <name type="scientific">Paenibacillus radicis</name>
    <name type="common">ex Gao et al. 2016</name>
    <dbReference type="NCBI Taxonomy" id="1737354"/>
    <lineage>
        <taxon>Bacteria</taxon>
        <taxon>Bacillati</taxon>
        <taxon>Bacillota</taxon>
        <taxon>Bacilli</taxon>
        <taxon>Bacillales</taxon>
        <taxon>Paenibacillaceae</taxon>
        <taxon>Paenibacillus</taxon>
    </lineage>
</organism>
<accession>A0A917HP60</accession>
<reference evidence="3 4" key="1">
    <citation type="journal article" date="2014" name="Int. J. Syst. Evol. Microbiol.">
        <title>Complete genome sequence of Corynebacterium casei LMG S-19264T (=DSM 44701T), isolated from a smear-ripened cheese.</title>
        <authorList>
            <consortium name="US DOE Joint Genome Institute (JGI-PGF)"/>
            <person name="Walter F."/>
            <person name="Albersmeier A."/>
            <person name="Kalinowski J."/>
            <person name="Ruckert C."/>
        </authorList>
    </citation>
    <scope>NUCLEOTIDE SEQUENCE [LARGE SCALE GENOMIC DNA]</scope>
    <source>
        <strain evidence="3 4">CGMCC 1.15286</strain>
    </source>
</reference>
<dbReference type="InterPro" id="IPR029063">
    <property type="entry name" value="SAM-dependent_MTases_sf"/>
</dbReference>
<keyword evidence="2" id="KW-0949">S-adenosyl-L-methionine</keyword>
<dbReference type="PANTHER" id="PTHR32266:SF12">
    <property type="entry name" value="NICOTIANAMINE SYNTHASE 3"/>
    <property type="match status" value="1"/>
</dbReference>
<keyword evidence="1" id="KW-0808">Transferase</keyword>
<evidence type="ECO:0000256" key="1">
    <source>
        <dbReference type="ARBA" id="ARBA00022679"/>
    </source>
</evidence>